<evidence type="ECO:0000259" key="1">
    <source>
        <dbReference type="Pfam" id="PF01207"/>
    </source>
</evidence>
<feature type="non-terminal residue" evidence="2">
    <location>
        <position position="46"/>
    </location>
</feature>
<dbReference type="InterPro" id="IPR035587">
    <property type="entry name" value="DUS-like_FMN-bd"/>
</dbReference>
<comment type="caution">
    <text evidence="2">The sequence shown here is derived from an EMBL/GenBank/DDBJ whole genome shotgun (WGS) entry which is preliminary data.</text>
</comment>
<name>K1TQS3_9ZZZZ</name>
<accession>K1TQS3</accession>
<dbReference type="Pfam" id="PF01207">
    <property type="entry name" value="Dus"/>
    <property type="match status" value="1"/>
</dbReference>
<dbReference type="EMBL" id="AJWZ01002028">
    <property type="protein sequence ID" value="EKC72083.1"/>
    <property type="molecule type" value="Genomic_DNA"/>
</dbReference>
<reference evidence="2" key="1">
    <citation type="journal article" date="2013" name="Environ. Microbiol.">
        <title>Microbiota from the distal guts of lean and obese adolescents exhibit partial functional redundancy besides clear differences in community structure.</title>
        <authorList>
            <person name="Ferrer M."/>
            <person name="Ruiz A."/>
            <person name="Lanza F."/>
            <person name="Haange S.B."/>
            <person name="Oberbach A."/>
            <person name="Till H."/>
            <person name="Bargiela R."/>
            <person name="Campoy C."/>
            <person name="Segura M.T."/>
            <person name="Richter M."/>
            <person name="von Bergen M."/>
            <person name="Seifert J."/>
            <person name="Suarez A."/>
        </authorList>
    </citation>
    <scope>NUCLEOTIDE SEQUENCE</scope>
</reference>
<proteinExistence type="predicted"/>
<dbReference type="InterPro" id="IPR013785">
    <property type="entry name" value="Aldolase_TIM"/>
</dbReference>
<sequence>MKIGNVKLENNIFLAPMAGITDLPFRLICKENDAGLVYTEMVSAKA</sequence>
<gene>
    <name evidence="2" type="ORF">OBE_03072</name>
</gene>
<feature type="domain" description="DUS-like FMN-binding" evidence="1">
    <location>
        <begin position="14"/>
        <end position="46"/>
    </location>
</feature>
<dbReference type="AlphaFoldDB" id="K1TQS3"/>
<dbReference type="SUPFAM" id="SSF51395">
    <property type="entry name" value="FMN-linked oxidoreductases"/>
    <property type="match status" value="1"/>
</dbReference>
<protein>
    <submittedName>
        <fullName evidence="2">NifR3-like protein</fullName>
    </submittedName>
</protein>
<dbReference type="Gene3D" id="3.20.20.70">
    <property type="entry name" value="Aldolase class I"/>
    <property type="match status" value="1"/>
</dbReference>
<evidence type="ECO:0000313" key="2">
    <source>
        <dbReference type="EMBL" id="EKC72083.1"/>
    </source>
</evidence>
<organism evidence="2">
    <name type="scientific">human gut metagenome</name>
    <dbReference type="NCBI Taxonomy" id="408170"/>
    <lineage>
        <taxon>unclassified sequences</taxon>
        <taxon>metagenomes</taxon>
        <taxon>organismal metagenomes</taxon>
    </lineage>
</organism>